<dbReference type="GO" id="GO:0000467">
    <property type="term" value="P:exonucleolytic trimming to generate mature 3'-end of 5.8S rRNA from tricistronic rRNA transcript (SSU-rRNA, 5.8S rRNA, LSU-rRNA)"/>
    <property type="evidence" value="ECO:0007669"/>
    <property type="project" value="UniProtKB-ARBA"/>
</dbReference>
<protein>
    <recommendedName>
        <fullName evidence="1">Exoribonuclease phosphorolytic domain-containing protein</fullName>
    </recommendedName>
</protein>
<evidence type="ECO:0000313" key="2">
    <source>
        <dbReference type="EMBL" id="RKP28547.1"/>
    </source>
</evidence>
<dbReference type="GO" id="GO:0071038">
    <property type="term" value="P:TRAMP-dependent tRNA surveillance pathway"/>
    <property type="evidence" value="ECO:0007669"/>
    <property type="project" value="UniProtKB-ARBA"/>
</dbReference>
<proteinExistence type="predicted"/>
<dbReference type="SUPFAM" id="SSF54211">
    <property type="entry name" value="Ribosomal protein S5 domain 2-like"/>
    <property type="match status" value="1"/>
</dbReference>
<gene>
    <name evidence="2" type="ORF">METBISCDRAFT_24980</name>
</gene>
<dbReference type="AlphaFoldDB" id="A0A4P9Z7A1"/>
<accession>A0A4P9Z7A1</accession>
<dbReference type="GO" id="GO:0000177">
    <property type="term" value="C:cytoplasmic exosome (RNase complex)"/>
    <property type="evidence" value="ECO:0007669"/>
    <property type="project" value="UniProtKB-ARBA"/>
</dbReference>
<dbReference type="InterPro" id="IPR001247">
    <property type="entry name" value="ExoRNase_PH_dom1"/>
</dbReference>
<feature type="non-terminal residue" evidence="2">
    <location>
        <position position="174"/>
    </location>
</feature>
<keyword evidence="3" id="KW-1185">Reference proteome</keyword>
<dbReference type="GO" id="GO:0000176">
    <property type="term" value="C:nuclear exosome (RNase complex)"/>
    <property type="evidence" value="ECO:0007669"/>
    <property type="project" value="UniProtKB-ARBA"/>
</dbReference>
<dbReference type="Gene3D" id="3.30.230.70">
    <property type="entry name" value="GHMP Kinase, N-terminal domain"/>
    <property type="match status" value="1"/>
</dbReference>
<evidence type="ECO:0000259" key="1">
    <source>
        <dbReference type="Pfam" id="PF01138"/>
    </source>
</evidence>
<sequence length="174" mass="19104">FRPFEASSGSFSGLGTNSVVGLSTVRNGDTFAFCGITIGVVESNGPAADFATDSEGEYASVYPVVEICRGRTGAPTDEEMILAQLLHDTLFHEKLIPLLLVTVLPGYQIANEDTERVIMYPEDMPADADLESFQRLNISKKTFRYVLYAHVKVFSRCGPLFDLVHYATVEALKN</sequence>
<feature type="non-terminal residue" evidence="2">
    <location>
        <position position="1"/>
    </location>
</feature>
<organism evidence="2 3">
    <name type="scientific">Metschnikowia bicuspidata</name>
    <dbReference type="NCBI Taxonomy" id="27322"/>
    <lineage>
        <taxon>Eukaryota</taxon>
        <taxon>Fungi</taxon>
        <taxon>Dikarya</taxon>
        <taxon>Ascomycota</taxon>
        <taxon>Saccharomycotina</taxon>
        <taxon>Pichiomycetes</taxon>
        <taxon>Metschnikowiaceae</taxon>
        <taxon>Metschnikowia</taxon>
    </lineage>
</organism>
<dbReference type="OrthoDB" id="45882at2759"/>
<dbReference type="EMBL" id="ML004861">
    <property type="protein sequence ID" value="RKP28547.1"/>
    <property type="molecule type" value="Genomic_DNA"/>
</dbReference>
<feature type="domain" description="Exoribonuclease phosphorolytic" evidence="1">
    <location>
        <begin position="20"/>
        <end position="173"/>
    </location>
</feature>
<dbReference type="InterPro" id="IPR020568">
    <property type="entry name" value="Ribosomal_Su5_D2-typ_SF"/>
</dbReference>
<evidence type="ECO:0000313" key="3">
    <source>
        <dbReference type="Proteomes" id="UP000268321"/>
    </source>
</evidence>
<dbReference type="GO" id="GO:0005730">
    <property type="term" value="C:nucleolus"/>
    <property type="evidence" value="ECO:0007669"/>
    <property type="project" value="UniProtKB-ARBA"/>
</dbReference>
<reference evidence="3" key="1">
    <citation type="journal article" date="2018" name="Nat. Microbiol.">
        <title>Leveraging single-cell genomics to expand the fungal tree of life.</title>
        <authorList>
            <person name="Ahrendt S.R."/>
            <person name="Quandt C.A."/>
            <person name="Ciobanu D."/>
            <person name="Clum A."/>
            <person name="Salamov A."/>
            <person name="Andreopoulos B."/>
            <person name="Cheng J.F."/>
            <person name="Woyke T."/>
            <person name="Pelin A."/>
            <person name="Henrissat B."/>
            <person name="Reynolds N.K."/>
            <person name="Benny G.L."/>
            <person name="Smith M.E."/>
            <person name="James T.Y."/>
            <person name="Grigoriev I.V."/>
        </authorList>
    </citation>
    <scope>NUCLEOTIDE SEQUENCE [LARGE SCALE GENOMIC DNA]</scope>
    <source>
        <strain evidence="3">Baker2002</strain>
    </source>
</reference>
<dbReference type="Pfam" id="PF01138">
    <property type="entry name" value="RNase_PH"/>
    <property type="match status" value="1"/>
</dbReference>
<dbReference type="Proteomes" id="UP000268321">
    <property type="component" value="Unassembled WGS sequence"/>
</dbReference>
<dbReference type="InterPro" id="IPR027408">
    <property type="entry name" value="PNPase/RNase_PH_dom_sf"/>
</dbReference>
<name>A0A4P9Z7A1_9ASCO</name>